<accession>A0A4V2YJ42</accession>
<dbReference type="Gene3D" id="1.25.40.10">
    <property type="entry name" value="Tetratricopeptide repeat domain"/>
    <property type="match status" value="1"/>
</dbReference>
<dbReference type="SUPFAM" id="SSF48452">
    <property type="entry name" value="TPR-like"/>
    <property type="match status" value="1"/>
</dbReference>
<dbReference type="EMBL" id="SMKW01000095">
    <property type="protein sequence ID" value="TDD37477.1"/>
    <property type="molecule type" value="Genomic_DNA"/>
</dbReference>
<dbReference type="PRINTS" id="PR00038">
    <property type="entry name" value="HTHLUXR"/>
</dbReference>
<dbReference type="OrthoDB" id="9812579at2"/>
<dbReference type="GO" id="GO:0003677">
    <property type="term" value="F:DNA binding"/>
    <property type="evidence" value="ECO:0007669"/>
    <property type="project" value="InterPro"/>
</dbReference>
<evidence type="ECO:0000259" key="1">
    <source>
        <dbReference type="PROSITE" id="PS50043"/>
    </source>
</evidence>
<dbReference type="InterPro" id="IPR011990">
    <property type="entry name" value="TPR-like_helical_dom_sf"/>
</dbReference>
<dbReference type="SUPFAM" id="SSF46894">
    <property type="entry name" value="C-terminal effector domain of the bipartite response regulators"/>
    <property type="match status" value="1"/>
</dbReference>
<dbReference type="AlphaFoldDB" id="A0A4V2YJ42"/>
<dbReference type="CDD" id="cd06170">
    <property type="entry name" value="LuxR_C_like"/>
    <property type="match status" value="1"/>
</dbReference>
<proteinExistence type="predicted"/>
<dbReference type="InterPro" id="IPR016032">
    <property type="entry name" value="Sig_transdc_resp-reg_C-effctor"/>
</dbReference>
<gene>
    <name evidence="2" type="ORF">E1288_40360</name>
</gene>
<dbReference type="Pfam" id="PF00931">
    <property type="entry name" value="NB-ARC"/>
    <property type="match status" value="1"/>
</dbReference>
<dbReference type="InterPro" id="IPR000792">
    <property type="entry name" value="Tscrpt_reg_LuxR_C"/>
</dbReference>
<dbReference type="Gene3D" id="3.40.50.300">
    <property type="entry name" value="P-loop containing nucleotide triphosphate hydrolases"/>
    <property type="match status" value="1"/>
</dbReference>
<dbReference type="PANTHER" id="PTHR47691">
    <property type="entry name" value="REGULATOR-RELATED"/>
    <property type="match status" value="1"/>
</dbReference>
<dbReference type="PRINTS" id="PR00364">
    <property type="entry name" value="DISEASERSIST"/>
</dbReference>
<evidence type="ECO:0000313" key="2">
    <source>
        <dbReference type="EMBL" id="TDD37477.1"/>
    </source>
</evidence>
<dbReference type="RefSeq" id="WP_132493953.1">
    <property type="nucleotide sequence ID" value="NZ_SMKW01000095.1"/>
</dbReference>
<organism evidence="2 3">
    <name type="scientific">Saccharopolyspora elongata</name>
    <dbReference type="NCBI Taxonomy" id="2530387"/>
    <lineage>
        <taxon>Bacteria</taxon>
        <taxon>Bacillati</taxon>
        <taxon>Actinomycetota</taxon>
        <taxon>Actinomycetes</taxon>
        <taxon>Pseudonocardiales</taxon>
        <taxon>Pseudonocardiaceae</taxon>
        <taxon>Saccharopolyspora</taxon>
    </lineage>
</organism>
<sequence length="774" mass="85898">MTDVSAQRLQGKWPTEVTSFVGRRKELSQVRQALSSSRLVSLTGVGGVGKTRLASHAAWNMRRAFPDGVWLVELAGLEDEGLVPQAIVSALGIHDQSTRWTAETVAERVADRRLLLVLDNCEHVLHTCALTVAALLKRCPELRILVTSRQALGIAGESILPVSALECPDPDSGVTPSALAGYEAIALFSDRAKAVLPDFVLDDHNGHIASGICRRLDGIPLAIELAAVSLKVLSPEQVLRRLDDRFSLLTTGNKAALPRHQTLRALIEWSCDLCSSNEKELWARTSVFADSFDLDGAEGVCADENLTQANVLGTLAGLVDKSILIRDDRDGKARYRLLETIRQYGRDMLRHSGQETQVRQRHRDWCLNLAEQMQQHWFGPDQARWFARLRTEHANIRTALEFCLNEPTGTVAGTRIADALHDYWRVSGLTSEGRRWCDRILQQGTENDGDRLRLLISASYLALLQSDVPAASTLISEARTLTADNDGDTAALLRVAEALTAALQRDFSNAIELCEEVIPRLRFSGDLPWFSTALVVLGVSASLHGDSERATAAYEELLALAREYGESWRCSYALWGLGVEAWRQGQQQRAATLARESLDLQQEFNDHHCTGLCAETLAWVATSENRQDDAAQLFGTAETIRREAGAPLLTFFRHYHDECEQRTRHALGDDQYRRRYAQGADVSLEQAIAYARGKPPRTEPALRQEPRARLSRREREIAELVRQGMSNKQIASNLVISQRTAEAHVANILVKLGFTSRSQIAAWATEHDNTPHAN</sequence>
<dbReference type="InterPro" id="IPR058852">
    <property type="entry name" value="HTH_77"/>
</dbReference>
<dbReference type="Pfam" id="PF25872">
    <property type="entry name" value="HTH_77"/>
    <property type="match status" value="1"/>
</dbReference>
<dbReference type="Pfam" id="PF00196">
    <property type="entry name" value="GerE"/>
    <property type="match status" value="1"/>
</dbReference>
<reference evidence="2 3" key="1">
    <citation type="submission" date="2019-03" db="EMBL/GenBank/DDBJ databases">
        <title>Draft genome sequences of novel Actinobacteria.</title>
        <authorList>
            <person name="Sahin N."/>
            <person name="Ay H."/>
            <person name="Saygin H."/>
        </authorList>
    </citation>
    <scope>NUCLEOTIDE SEQUENCE [LARGE SCALE GENOMIC DNA]</scope>
    <source>
        <strain evidence="2 3">7K502</strain>
    </source>
</reference>
<name>A0A4V2YJ42_9PSEU</name>
<dbReference type="Gene3D" id="1.10.10.10">
    <property type="entry name" value="Winged helix-like DNA-binding domain superfamily/Winged helix DNA-binding domain"/>
    <property type="match status" value="1"/>
</dbReference>
<feature type="domain" description="HTH luxR-type" evidence="1">
    <location>
        <begin position="703"/>
        <end position="768"/>
    </location>
</feature>
<dbReference type="InterPro" id="IPR002182">
    <property type="entry name" value="NB-ARC"/>
</dbReference>
<keyword evidence="3" id="KW-1185">Reference proteome</keyword>
<dbReference type="SMART" id="SM00421">
    <property type="entry name" value="HTH_LUXR"/>
    <property type="match status" value="1"/>
</dbReference>
<protein>
    <submittedName>
        <fullName evidence="2">LuxR family transcriptional regulator</fullName>
    </submittedName>
</protein>
<dbReference type="SUPFAM" id="SSF52540">
    <property type="entry name" value="P-loop containing nucleoside triphosphate hydrolases"/>
    <property type="match status" value="1"/>
</dbReference>
<dbReference type="InterPro" id="IPR027417">
    <property type="entry name" value="P-loop_NTPase"/>
</dbReference>
<dbReference type="Proteomes" id="UP000294947">
    <property type="component" value="Unassembled WGS sequence"/>
</dbReference>
<dbReference type="PROSITE" id="PS50043">
    <property type="entry name" value="HTH_LUXR_2"/>
    <property type="match status" value="1"/>
</dbReference>
<evidence type="ECO:0000313" key="3">
    <source>
        <dbReference type="Proteomes" id="UP000294947"/>
    </source>
</evidence>
<dbReference type="GO" id="GO:0006355">
    <property type="term" value="P:regulation of DNA-templated transcription"/>
    <property type="evidence" value="ECO:0007669"/>
    <property type="project" value="InterPro"/>
</dbReference>
<dbReference type="InterPro" id="IPR036388">
    <property type="entry name" value="WH-like_DNA-bd_sf"/>
</dbReference>
<comment type="caution">
    <text evidence="2">The sequence shown here is derived from an EMBL/GenBank/DDBJ whole genome shotgun (WGS) entry which is preliminary data.</text>
</comment>
<dbReference type="PANTHER" id="PTHR47691:SF3">
    <property type="entry name" value="HTH-TYPE TRANSCRIPTIONAL REGULATOR RV0890C-RELATED"/>
    <property type="match status" value="1"/>
</dbReference>
<dbReference type="GO" id="GO:0043531">
    <property type="term" value="F:ADP binding"/>
    <property type="evidence" value="ECO:0007669"/>
    <property type="project" value="InterPro"/>
</dbReference>